<proteinExistence type="predicted"/>
<dbReference type="PANTHER" id="PTHR19879:SF9">
    <property type="entry name" value="TRANSCRIPTION INITIATION FACTOR TFIID SUBUNIT 5"/>
    <property type="match status" value="1"/>
</dbReference>
<dbReference type="Proteomes" id="UP000442707">
    <property type="component" value="Unassembled WGS sequence"/>
</dbReference>
<accession>A0A6H9UUR2</accession>
<organism evidence="2 3">
    <name type="scientific">Streptomyces luteolifulvus</name>
    <dbReference type="NCBI Taxonomy" id="2615112"/>
    <lineage>
        <taxon>Bacteria</taxon>
        <taxon>Bacillati</taxon>
        <taxon>Actinomycetota</taxon>
        <taxon>Actinomycetes</taxon>
        <taxon>Kitasatosporales</taxon>
        <taxon>Streptomycetaceae</taxon>
        <taxon>Streptomyces</taxon>
    </lineage>
</organism>
<dbReference type="Gene3D" id="2.130.10.10">
    <property type="entry name" value="YVTN repeat-like/Quinoprotein amine dehydrogenase"/>
    <property type="match status" value="4"/>
</dbReference>
<dbReference type="SUPFAM" id="SSF52540">
    <property type="entry name" value="P-loop containing nucleoside triphosphate hydrolases"/>
    <property type="match status" value="1"/>
</dbReference>
<dbReference type="PANTHER" id="PTHR19879">
    <property type="entry name" value="TRANSCRIPTION INITIATION FACTOR TFIID"/>
    <property type="match status" value="1"/>
</dbReference>
<dbReference type="Pfam" id="PF20703">
    <property type="entry name" value="nSTAND1"/>
    <property type="match status" value="1"/>
</dbReference>
<dbReference type="SUPFAM" id="SSF82171">
    <property type="entry name" value="DPP6 N-terminal domain-like"/>
    <property type="match status" value="2"/>
</dbReference>
<evidence type="ECO:0000313" key="3">
    <source>
        <dbReference type="Proteomes" id="UP000442707"/>
    </source>
</evidence>
<dbReference type="InterPro" id="IPR015943">
    <property type="entry name" value="WD40/YVTN_repeat-like_dom_sf"/>
</dbReference>
<dbReference type="RefSeq" id="WP_150951223.1">
    <property type="nucleotide sequence ID" value="NZ_VZRB01000018.1"/>
</dbReference>
<dbReference type="SMART" id="SM00320">
    <property type="entry name" value="WD40"/>
    <property type="match status" value="5"/>
</dbReference>
<dbReference type="InterPro" id="IPR001680">
    <property type="entry name" value="WD40_rpt"/>
</dbReference>
<dbReference type="InterPro" id="IPR027417">
    <property type="entry name" value="P-loop_NTPase"/>
</dbReference>
<dbReference type="InterPro" id="IPR049052">
    <property type="entry name" value="nSTAND1"/>
</dbReference>
<comment type="caution">
    <text evidence="2">The sequence shown here is derived from an EMBL/GenBank/DDBJ whole genome shotgun (WGS) entry which is preliminary data.</text>
</comment>
<dbReference type="EMBL" id="VZRB01000018">
    <property type="protein sequence ID" value="KAB1143646.1"/>
    <property type="molecule type" value="Genomic_DNA"/>
</dbReference>
<feature type="domain" description="Novel STAND NTPase 1" evidence="1">
    <location>
        <begin position="266"/>
        <end position="715"/>
    </location>
</feature>
<sequence>MTETVQPRAAAPLLATAGAAAVLVATVRTADDARFPPVPAAAHSLDDLARLLVERCGLAPGRLTRVVDPAGPEDVIGAVTDVLARAPDVLLLYFVGHSEIGEHNELRLSTGRTGARGAAMHYSSLDFAHLVQTVSSASPRPQSVIVVLDCCYAGRALSVNLGPLRRSYLLTASSPHEQALAPLGERHTAMTGRLIGLLERGAPGLPADLTLHDVASHLRENLTPTPMVQSRGSAEVLCLGRNVHPEALADRAQRSAGLRRDSGVCPYPGLRPFDAGTARWFRGRDRLTSRLAVALTAPFGPPLPVMLLGASGSGKSSLIHAGLLGDLARARTVAGSERRPRIVLTPTDRPLDALAEAFSAPLGRPREVLRAELDQGAGTMTAWVREVAARQDTGPFPGPAAPPEDGAAPGELVAGPVIVVDQFEEAFTLCEDPAGTTVFVEALCAAARATAPAPVPGAGGAPLAAHVLLATRADFLGVLASHPPLLEALHGHQVVVSPLTHDEVREAVLGPAHAEGLEVEEGLVEVIVGDLGVPPGDFDAAGSPAEQAGYDASMLPHLAQALLVTWQSRRNGLLTRAAYRASGGIASVVASEADKAYQSLDAEDRRTARLLLTRLVQSVEGRPPTRRRATRDRLLRELGDPERTQRVLERLRAARLVALDSDAVPGRETVQLVHEALLPAWPTMRNWLEQDRDWLARRQQILQAAHAWHEAEDDESVLYTGRMLDEAWAAAETRPKDDLGGLGWRFLRASAQRERRSARSLRIMHRTVRLLSAAVACLVLLMAAGGVRWADREETLTVRQKEHLSRSLAARSDVLRAVDPVLAGRLAVAAFRSAPTAQARASLYASAAAAMPARESQGSSTLLPSAEAVAFAPGGSHLAVQAGAEVLLWDTGRHRTTDTLDLPDGRPLLALGYSPRIDLLVGMDSSGRLLGWRTGPGPPHRAPVVLSGEPGEVADSVEITFRADGGMLAAAQVFGLSGARDRSDTRLWRVTGGGELTDAGTLRHTYAVFGPYGETLAERHDDGRLLLGRGQGDGRTLRERLPADRQADVRALPLSFSPDGRLLAEGRGGGRVALWSVRADGSSARLTSPSDGFQLGTGTVHSLGFSPDSRSLAVAADAVNLWDVSDDGPPRFAGTVDRGVDSPKVRLPEPVGKVVFGGRTSLLAVTGEQTRLWDVGSLLSPGHLTTLRLPGSPSAVALSPDAREVAVGLRDGTVRRYALGGPGRPARALAPVPSTGSVSGPVGLLAFRPHGRTLLVGRPRTTELWAVGTGGLHRENLPGPAAGTAVEYAPSSDVLLTSDPGGGHRLWDLSAGSGPRQLPGLRAQGRASTADPALSSRGNRLLLQDVSAPSLYGIGKPEGARARELPNPEWGAVSSYERFDPWPRIALSPDGSVLATARGGTLSTYRLDGTGEPATQTSVAAHLTHLAFSRNGTLLATGDDTGRVRLWSTGGDAELRPLTDYARASAVTSLAFGPQDTLAVGYADTTVTVSRLAPAFLMSRVCATAPPDSITTTWTRYAKDVPLADVCPTADD</sequence>
<dbReference type="Pfam" id="PF00400">
    <property type="entry name" value="WD40"/>
    <property type="match status" value="1"/>
</dbReference>
<reference evidence="2 3" key="1">
    <citation type="submission" date="2019-09" db="EMBL/GenBank/DDBJ databases">
        <title>Screening of Novel Bioactive Compounds from Soil-Associated.</title>
        <authorList>
            <person name="Zhao S."/>
        </authorList>
    </citation>
    <scope>NUCLEOTIDE SEQUENCE [LARGE SCALE GENOMIC DNA]</scope>
    <source>
        <strain evidence="2 3">HIT-DPA4</strain>
    </source>
</reference>
<name>A0A6H9UUR2_9ACTN</name>
<protein>
    <submittedName>
        <fullName evidence="2">WD40 repeat domain-containing protein</fullName>
    </submittedName>
</protein>
<gene>
    <name evidence="2" type="ORF">F7R91_24220</name>
</gene>
<dbReference type="NCBIfam" id="NF047832">
    <property type="entry name" value="caspase_w_EACC1"/>
    <property type="match status" value="1"/>
</dbReference>
<evidence type="ECO:0000313" key="2">
    <source>
        <dbReference type="EMBL" id="KAB1143646.1"/>
    </source>
</evidence>
<keyword evidence="3" id="KW-1185">Reference proteome</keyword>
<evidence type="ECO:0000259" key="1">
    <source>
        <dbReference type="Pfam" id="PF20703"/>
    </source>
</evidence>